<dbReference type="GO" id="GO:0071978">
    <property type="term" value="P:bacterial-type flagellum-dependent swarming motility"/>
    <property type="evidence" value="ECO:0007669"/>
    <property type="project" value="InterPro"/>
</dbReference>
<evidence type="ECO:0000256" key="11">
    <source>
        <dbReference type="ARBA" id="ARBA00023136"/>
    </source>
</evidence>
<organism evidence="15 16">
    <name type="scientific">Acidimicrobium ferrooxidans (strain DSM 10331 / JCM 15462 / NBRC 103882 / ICP)</name>
    <dbReference type="NCBI Taxonomy" id="525909"/>
    <lineage>
        <taxon>Bacteria</taxon>
        <taxon>Bacillati</taxon>
        <taxon>Actinomycetota</taxon>
        <taxon>Acidimicrobiia</taxon>
        <taxon>Acidimicrobiales</taxon>
        <taxon>Acidimicrobiaceae</taxon>
        <taxon>Acidimicrobium</taxon>
    </lineage>
</organism>
<dbReference type="PROSITE" id="PS01307">
    <property type="entry name" value="MOTA"/>
    <property type="match status" value="1"/>
</dbReference>
<keyword evidence="3" id="KW-0813">Transport</keyword>
<keyword evidence="10" id="KW-0406">Ion transport</keyword>
<feature type="domain" description="Motility protein A N-terminal" evidence="14">
    <location>
        <begin position="7"/>
        <end position="88"/>
    </location>
</feature>
<dbReference type="InterPro" id="IPR002898">
    <property type="entry name" value="MotA_ExbB_proton_chnl"/>
</dbReference>
<keyword evidence="9 12" id="KW-1133">Transmembrane helix</keyword>
<proteinExistence type="inferred from homology"/>
<dbReference type="AlphaFoldDB" id="C7M218"/>
<dbReference type="PANTHER" id="PTHR30433">
    <property type="entry name" value="CHEMOTAXIS PROTEIN MOTA"/>
    <property type="match status" value="1"/>
</dbReference>
<protein>
    <submittedName>
        <fullName evidence="15">MotA/TolQ/ExbB proton channel</fullName>
    </submittedName>
</protein>
<dbReference type="GO" id="GO:1902600">
    <property type="term" value="P:proton transmembrane transport"/>
    <property type="evidence" value="ECO:0007669"/>
    <property type="project" value="UniProtKB-KW"/>
</dbReference>
<dbReference type="eggNOG" id="COG1291">
    <property type="taxonomic scope" value="Bacteria"/>
</dbReference>
<keyword evidence="5" id="KW-0145">Chemotaxis</keyword>
<dbReference type="Pfam" id="PF01618">
    <property type="entry name" value="MotA_ExbB"/>
    <property type="match status" value="1"/>
</dbReference>
<evidence type="ECO:0000259" key="13">
    <source>
        <dbReference type="Pfam" id="PF01618"/>
    </source>
</evidence>
<dbReference type="KEGG" id="afo:Afer_0147"/>
<keyword evidence="8" id="KW-0375">Hydrogen ion transport</keyword>
<evidence type="ECO:0000256" key="8">
    <source>
        <dbReference type="ARBA" id="ARBA00022781"/>
    </source>
</evidence>
<keyword evidence="16" id="KW-1185">Reference proteome</keyword>
<dbReference type="EMBL" id="CP001631">
    <property type="protein sequence ID" value="ACU53116.1"/>
    <property type="molecule type" value="Genomic_DNA"/>
</dbReference>
<feature type="transmembrane region" description="Helical" evidence="12">
    <location>
        <begin position="182"/>
        <end position="203"/>
    </location>
</feature>
<feature type="transmembrane region" description="Helical" evidence="12">
    <location>
        <begin position="149"/>
        <end position="170"/>
    </location>
</feature>
<evidence type="ECO:0000256" key="12">
    <source>
        <dbReference type="SAM" id="Phobius"/>
    </source>
</evidence>
<dbReference type="HOGENOM" id="CLU_079895_0_0_11"/>
<evidence type="ECO:0000259" key="14">
    <source>
        <dbReference type="Pfam" id="PF20560"/>
    </source>
</evidence>
<dbReference type="GO" id="GO:0005886">
    <property type="term" value="C:plasma membrane"/>
    <property type="evidence" value="ECO:0007669"/>
    <property type="project" value="UniProtKB-SubCell"/>
</dbReference>
<dbReference type="STRING" id="525909.Afer_0147"/>
<dbReference type="PANTHER" id="PTHR30433:SF3">
    <property type="entry name" value="MOTILITY PROTEIN A"/>
    <property type="match status" value="1"/>
</dbReference>
<sequence>MDVATPVGIVVALVAILVSMIMDGGNPAALIAPSAMILVLVGTVGVSLAGRRLKEIGQIVGALRSAILAKAPSAEESVGQLVHFAEMARREGVLALEAAAKDLTDPFMRSGMQLIIDGVEGDKIREILEADLEGMGTRHRAGAKFFKDMAGFAPTLGILGTVMGLIHVLANLSSPQTLGPAISGAFTATLWGVMTANVFWLPISNKLAHLSEQENALRLLVIDGILAIQAGASPRLLEQQLLSFLAPTAREAHRTAKERAKPQKKAA</sequence>
<dbReference type="Pfam" id="PF20560">
    <property type="entry name" value="MotA_N"/>
    <property type="match status" value="1"/>
</dbReference>
<evidence type="ECO:0000256" key="2">
    <source>
        <dbReference type="ARBA" id="ARBA00008038"/>
    </source>
</evidence>
<name>C7M218_ACIFD</name>
<feature type="transmembrane region" description="Helical" evidence="12">
    <location>
        <begin position="7"/>
        <end position="22"/>
    </location>
</feature>
<accession>C7M218</accession>
<keyword evidence="11 12" id="KW-0472">Membrane</keyword>
<comment type="similarity">
    <text evidence="2">Belongs to the MotA family.</text>
</comment>
<feature type="transmembrane region" description="Helical" evidence="12">
    <location>
        <begin position="28"/>
        <end position="49"/>
    </location>
</feature>
<keyword evidence="6 12" id="KW-0812">Transmembrane</keyword>
<reference evidence="15 16" key="1">
    <citation type="journal article" date="2009" name="Stand. Genomic Sci.">
        <title>Complete genome sequence of Acidimicrobium ferrooxidans type strain (ICP).</title>
        <authorList>
            <person name="Clum A."/>
            <person name="Nolan M."/>
            <person name="Lang E."/>
            <person name="Glavina Del Rio T."/>
            <person name="Tice H."/>
            <person name="Copeland A."/>
            <person name="Cheng J.F."/>
            <person name="Lucas S."/>
            <person name="Chen F."/>
            <person name="Bruce D."/>
            <person name="Goodwin L."/>
            <person name="Pitluck S."/>
            <person name="Ivanova N."/>
            <person name="Mavrommatis K."/>
            <person name="Mikhailova N."/>
            <person name="Pati A."/>
            <person name="Chen A."/>
            <person name="Palaniappan K."/>
            <person name="Goker M."/>
            <person name="Spring S."/>
            <person name="Land M."/>
            <person name="Hauser L."/>
            <person name="Chang Y.J."/>
            <person name="Jeffries C.C."/>
            <person name="Chain P."/>
            <person name="Bristow J."/>
            <person name="Eisen J.A."/>
            <person name="Markowitz V."/>
            <person name="Hugenholtz P."/>
            <person name="Kyrpides N.C."/>
            <person name="Klenk H.P."/>
            <person name="Lapidus A."/>
        </authorList>
    </citation>
    <scope>NUCLEOTIDE SEQUENCE [LARGE SCALE GENOMIC DNA]</scope>
    <source>
        <strain evidence="16">DSM 10331 / JCM 15462 / NBRC 103882 / ICP</strain>
    </source>
</reference>
<evidence type="ECO:0000256" key="5">
    <source>
        <dbReference type="ARBA" id="ARBA00022500"/>
    </source>
</evidence>
<dbReference type="InterPro" id="IPR046786">
    <property type="entry name" value="MotA_N"/>
</dbReference>
<evidence type="ECO:0000256" key="6">
    <source>
        <dbReference type="ARBA" id="ARBA00022692"/>
    </source>
</evidence>
<evidence type="ECO:0000313" key="16">
    <source>
        <dbReference type="Proteomes" id="UP000000771"/>
    </source>
</evidence>
<gene>
    <name evidence="15" type="ordered locus">Afer_0147</name>
</gene>
<evidence type="ECO:0000256" key="1">
    <source>
        <dbReference type="ARBA" id="ARBA00004651"/>
    </source>
</evidence>
<evidence type="ECO:0000313" key="15">
    <source>
        <dbReference type="EMBL" id="ACU53116.1"/>
    </source>
</evidence>
<evidence type="ECO:0000256" key="3">
    <source>
        <dbReference type="ARBA" id="ARBA00022448"/>
    </source>
</evidence>
<keyword evidence="4" id="KW-1003">Cell membrane</keyword>
<evidence type="ECO:0000256" key="7">
    <source>
        <dbReference type="ARBA" id="ARBA00022779"/>
    </source>
</evidence>
<dbReference type="InterPro" id="IPR000540">
    <property type="entry name" value="Flag_MotA_CS"/>
</dbReference>
<evidence type="ECO:0000256" key="4">
    <source>
        <dbReference type="ARBA" id="ARBA00022475"/>
    </source>
</evidence>
<feature type="domain" description="MotA/TolQ/ExbB proton channel" evidence="13">
    <location>
        <begin position="101"/>
        <end position="215"/>
    </location>
</feature>
<comment type="subcellular location">
    <subcellularLocation>
        <location evidence="1">Cell membrane</location>
        <topology evidence="1">Multi-pass membrane protein</topology>
    </subcellularLocation>
</comment>
<keyword evidence="7" id="KW-0283">Flagellar rotation</keyword>
<evidence type="ECO:0000256" key="9">
    <source>
        <dbReference type="ARBA" id="ARBA00022989"/>
    </source>
</evidence>
<dbReference type="RefSeq" id="WP_015797621.1">
    <property type="nucleotide sequence ID" value="NC_013124.1"/>
</dbReference>
<dbReference type="GO" id="GO:0006935">
    <property type="term" value="P:chemotaxis"/>
    <property type="evidence" value="ECO:0007669"/>
    <property type="project" value="UniProtKB-KW"/>
</dbReference>
<dbReference type="InterPro" id="IPR047055">
    <property type="entry name" value="MotA-like"/>
</dbReference>
<dbReference type="Proteomes" id="UP000000771">
    <property type="component" value="Chromosome"/>
</dbReference>
<evidence type="ECO:0000256" key="10">
    <source>
        <dbReference type="ARBA" id="ARBA00023065"/>
    </source>
</evidence>